<evidence type="ECO:0008006" key="4">
    <source>
        <dbReference type="Google" id="ProtNLM"/>
    </source>
</evidence>
<evidence type="ECO:0000313" key="2">
    <source>
        <dbReference type="EMBL" id="KAK8768109.1"/>
    </source>
</evidence>
<evidence type="ECO:0000256" key="1">
    <source>
        <dbReference type="SAM" id="SignalP"/>
    </source>
</evidence>
<proteinExistence type="predicted"/>
<comment type="caution">
    <text evidence="2">The sequence shown here is derived from an EMBL/GenBank/DDBJ whole genome shotgun (WGS) entry which is preliminary data.</text>
</comment>
<dbReference type="EMBL" id="JARKHS020024493">
    <property type="protein sequence ID" value="KAK8768109.1"/>
    <property type="molecule type" value="Genomic_DNA"/>
</dbReference>
<gene>
    <name evidence="2" type="ORF">V5799_005101</name>
</gene>
<name>A0AAQ4E069_AMBAM</name>
<reference evidence="2 3" key="1">
    <citation type="journal article" date="2023" name="Arcadia Sci">
        <title>De novo assembly of a long-read Amblyomma americanum tick genome.</title>
        <authorList>
            <person name="Chou S."/>
            <person name="Poskanzer K.E."/>
            <person name="Rollins M."/>
            <person name="Thuy-Boun P.S."/>
        </authorList>
    </citation>
    <scope>NUCLEOTIDE SEQUENCE [LARGE SCALE GENOMIC DNA]</scope>
    <source>
        <strain evidence="2">F_SG_1</strain>
        <tissue evidence="2">Salivary glands</tissue>
    </source>
</reference>
<dbReference type="Proteomes" id="UP001321473">
    <property type="component" value="Unassembled WGS sequence"/>
</dbReference>
<dbReference type="InterPro" id="IPR013785">
    <property type="entry name" value="Aldolase_TIM"/>
</dbReference>
<organism evidence="2 3">
    <name type="scientific">Amblyomma americanum</name>
    <name type="common">Lone star tick</name>
    <dbReference type="NCBI Taxonomy" id="6943"/>
    <lineage>
        <taxon>Eukaryota</taxon>
        <taxon>Metazoa</taxon>
        <taxon>Ecdysozoa</taxon>
        <taxon>Arthropoda</taxon>
        <taxon>Chelicerata</taxon>
        <taxon>Arachnida</taxon>
        <taxon>Acari</taxon>
        <taxon>Parasitiformes</taxon>
        <taxon>Ixodida</taxon>
        <taxon>Ixodoidea</taxon>
        <taxon>Ixodidae</taxon>
        <taxon>Amblyomminae</taxon>
        <taxon>Amblyomma</taxon>
    </lineage>
</organism>
<dbReference type="Gene3D" id="3.20.20.70">
    <property type="entry name" value="Aldolase class I"/>
    <property type="match status" value="1"/>
</dbReference>
<feature type="signal peptide" evidence="1">
    <location>
        <begin position="1"/>
        <end position="24"/>
    </location>
</feature>
<sequence>MKPSLLPLISLATFSFSLFPVAVAGLAFGDDETERSTNGSDVVVTVDDLRRLGLPKLNKTVRDYYQSGADQEQTLHENTAAFKRSATNLGFAEIVKQAAVCFRFS</sequence>
<dbReference type="AlphaFoldDB" id="A0AAQ4E069"/>
<keyword evidence="3" id="KW-1185">Reference proteome</keyword>
<evidence type="ECO:0000313" key="3">
    <source>
        <dbReference type="Proteomes" id="UP001321473"/>
    </source>
</evidence>
<keyword evidence="1" id="KW-0732">Signal</keyword>
<feature type="chain" id="PRO_5042901833" description="Secreted protein" evidence="1">
    <location>
        <begin position="25"/>
        <end position="105"/>
    </location>
</feature>
<protein>
    <recommendedName>
        <fullName evidence="4">Secreted protein</fullName>
    </recommendedName>
</protein>
<accession>A0AAQ4E069</accession>